<sequence length="373" mass="42793">MALKYSQIVLPKGELCLSNVLQTGQAFRWVLNESENRYATTMKIGDGNNYFVVVLRQPEDHILEFASLNETCGMDMIKDHLMKYFRLDIPLQELHYSDWRKRDARFENITPHGMRMLGQEPWETLISFICSSNNNISRITKMCSSLCVHYGNKVGTMDSLDFYSFPTSDELVKKASETHLRELGFGYRAKFIIETAKKMVQDKVNAGFESDTAFLEDLNSKLTYEQMREHLMSYQGIGPKVADCVCLMGLRMDQVVPVDVHVGRIAKRDYKFQSKKEYLKNLAEKYKELPITRKKINLELDAIRLMFLELWGPCAGWAQGILFTNEVGKTNGATSTGEIKKRKLIKLEDTEPKQASVRENSKTKMVEVKATSS</sequence>
<accession>A0A4C2E3C6</accession>
<evidence type="ECO:0000256" key="13">
    <source>
        <dbReference type="ARBA" id="ARBA00073127"/>
    </source>
</evidence>
<evidence type="ECO:0000256" key="2">
    <source>
        <dbReference type="ARBA" id="ARBA00010679"/>
    </source>
</evidence>
<dbReference type="GO" id="GO:0003684">
    <property type="term" value="F:damaged DNA binding"/>
    <property type="evidence" value="ECO:0007669"/>
    <property type="project" value="InterPro"/>
</dbReference>
<comment type="subcellular location">
    <subcellularLocation>
        <location evidence="1">Nucleus</location>
    </subcellularLocation>
</comment>
<dbReference type="GO" id="GO:0140078">
    <property type="term" value="F:class I DNA-(apurinic or apyrimidinic site) endonuclease activity"/>
    <property type="evidence" value="ECO:0007669"/>
    <property type="project" value="UniProtKB-EC"/>
</dbReference>
<dbReference type="InterPro" id="IPR003265">
    <property type="entry name" value="HhH-GPD_domain"/>
</dbReference>
<feature type="domain" description="HhH-GPD" evidence="15">
    <location>
        <begin position="130"/>
        <end position="305"/>
    </location>
</feature>
<dbReference type="GO" id="GO:0005634">
    <property type="term" value="C:nucleus"/>
    <property type="evidence" value="ECO:0007669"/>
    <property type="project" value="UniProtKB-SubCell"/>
</dbReference>
<protein>
    <recommendedName>
        <fullName evidence="13">N-glycosylase/DNA lyase</fullName>
        <ecNumber evidence="3">4.2.99.18</ecNumber>
    </recommendedName>
</protein>
<evidence type="ECO:0000256" key="10">
    <source>
        <dbReference type="ARBA" id="ARBA00023295"/>
    </source>
</evidence>
<dbReference type="GO" id="GO:0006285">
    <property type="term" value="P:base-excision repair, AP site formation"/>
    <property type="evidence" value="ECO:0007669"/>
    <property type="project" value="TreeGrafter"/>
</dbReference>
<dbReference type="InterPro" id="IPR023170">
    <property type="entry name" value="HhH_base_excis_C"/>
</dbReference>
<evidence type="ECO:0000256" key="14">
    <source>
        <dbReference type="SAM" id="MobiDB-lite"/>
    </source>
</evidence>
<comment type="caution">
    <text evidence="16">The sequence shown here is derived from an EMBL/GenBank/DDBJ whole genome shotgun (WGS) entry which is preliminary data.</text>
</comment>
<evidence type="ECO:0000313" key="17">
    <source>
        <dbReference type="Proteomes" id="UP000301737"/>
    </source>
</evidence>
<dbReference type="OrthoDB" id="238681at2759"/>
<dbReference type="CDD" id="cd00056">
    <property type="entry name" value="ENDO3c"/>
    <property type="match status" value="1"/>
</dbReference>
<evidence type="ECO:0000256" key="6">
    <source>
        <dbReference type="ARBA" id="ARBA00023204"/>
    </source>
</evidence>
<evidence type="ECO:0000259" key="15">
    <source>
        <dbReference type="SMART" id="SM00478"/>
    </source>
</evidence>
<keyword evidence="6" id="KW-0234">DNA repair</keyword>
<evidence type="ECO:0000256" key="7">
    <source>
        <dbReference type="ARBA" id="ARBA00023239"/>
    </source>
</evidence>
<dbReference type="Proteomes" id="UP000301737">
    <property type="component" value="Unassembled WGS sequence"/>
</dbReference>
<proteinExistence type="inferred from homology"/>
<feature type="region of interest" description="Disordered" evidence="14">
    <location>
        <begin position="350"/>
        <end position="373"/>
    </location>
</feature>
<dbReference type="EMBL" id="BIMX01000006">
    <property type="protein sequence ID" value="GCE98660.1"/>
    <property type="molecule type" value="Genomic_DNA"/>
</dbReference>
<reference evidence="16 17" key="1">
    <citation type="submission" date="2019-01" db="EMBL/GenBank/DDBJ databases">
        <title>Draft Genome Sequencing of Zygosaccharomyces mellis Ca-7.</title>
        <authorList>
            <person name="Shiwa Y."/>
            <person name="Kanesaki Y."/>
            <person name="Ishige T."/>
            <person name="Mura K."/>
            <person name="Hori T."/>
            <person name="Tamura T."/>
        </authorList>
    </citation>
    <scope>NUCLEOTIDE SEQUENCE [LARGE SCALE GENOMIC DNA]</scope>
    <source>
        <strain evidence="16 17">Ca-7</strain>
    </source>
</reference>
<dbReference type="Gene3D" id="3.30.310.40">
    <property type="match status" value="1"/>
</dbReference>
<evidence type="ECO:0000256" key="1">
    <source>
        <dbReference type="ARBA" id="ARBA00004123"/>
    </source>
</evidence>
<dbReference type="AlphaFoldDB" id="A0A4C2E3C6"/>
<gene>
    <name evidence="16" type="primary">OGG1</name>
    <name evidence="16" type="ORF">ZYGM_001904</name>
</gene>
<dbReference type="SMART" id="SM00478">
    <property type="entry name" value="ENDO3c"/>
    <property type="match status" value="1"/>
</dbReference>
<dbReference type="Pfam" id="PF00730">
    <property type="entry name" value="HhH-GPD"/>
    <property type="match status" value="1"/>
</dbReference>
<keyword evidence="17" id="KW-1185">Reference proteome</keyword>
<keyword evidence="8" id="KW-0539">Nucleus</keyword>
<dbReference type="PANTHER" id="PTHR10242">
    <property type="entry name" value="8-OXOGUANINE DNA GLYCOSYLASE"/>
    <property type="match status" value="1"/>
</dbReference>
<comment type="function">
    <text evidence="11">DNA repair enzyme that incises DNA at 8-oxoG residues. Excises 7,8-dihydro-8-oxoguanine and 2,6-diamino-4-hydroxy-5-N-methylformamidopyrimidine (FAPY) from damaged DNA. Has a beta-lyase activity that nicks DNA 3' to the lesion.</text>
</comment>
<dbReference type="EC" id="4.2.99.18" evidence="3"/>
<dbReference type="GO" id="GO:0006289">
    <property type="term" value="P:nucleotide-excision repair"/>
    <property type="evidence" value="ECO:0007669"/>
    <property type="project" value="InterPro"/>
</dbReference>
<dbReference type="Pfam" id="PF07934">
    <property type="entry name" value="OGG_N"/>
    <property type="match status" value="1"/>
</dbReference>
<dbReference type="FunFam" id="1.10.340.30:FF:000006">
    <property type="entry name" value="N-glycosylase/DNA lyase isoform X2"/>
    <property type="match status" value="1"/>
</dbReference>
<evidence type="ECO:0000256" key="5">
    <source>
        <dbReference type="ARBA" id="ARBA00022801"/>
    </source>
</evidence>
<evidence type="ECO:0000256" key="12">
    <source>
        <dbReference type="ARBA" id="ARBA00044632"/>
    </source>
</evidence>
<evidence type="ECO:0000256" key="3">
    <source>
        <dbReference type="ARBA" id="ARBA00012720"/>
    </source>
</evidence>
<dbReference type="InterPro" id="IPR012904">
    <property type="entry name" value="OGG_N"/>
</dbReference>
<keyword evidence="10" id="KW-0326">Glycosidase</keyword>
<dbReference type="GO" id="GO:0034039">
    <property type="term" value="F:8-oxo-7,8-dihydroguanine DNA N-glycosylase activity"/>
    <property type="evidence" value="ECO:0007669"/>
    <property type="project" value="TreeGrafter"/>
</dbReference>
<organism evidence="16 17">
    <name type="scientific">Zygosaccharomyces mellis</name>
    <dbReference type="NCBI Taxonomy" id="42258"/>
    <lineage>
        <taxon>Eukaryota</taxon>
        <taxon>Fungi</taxon>
        <taxon>Dikarya</taxon>
        <taxon>Ascomycota</taxon>
        <taxon>Saccharomycotina</taxon>
        <taxon>Saccharomycetes</taxon>
        <taxon>Saccharomycetales</taxon>
        <taxon>Saccharomycetaceae</taxon>
        <taxon>Zygosaccharomyces</taxon>
    </lineage>
</organism>
<dbReference type="SUPFAM" id="SSF55945">
    <property type="entry name" value="TATA-box binding protein-like"/>
    <property type="match status" value="1"/>
</dbReference>
<comment type="catalytic activity">
    <reaction evidence="12">
        <text>2'-deoxyribonucleotide-(2'-deoxyribose 5'-phosphate)-2'-deoxyribonucleotide-DNA = a 3'-end 2'-deoxyribonucleotide-(2,3-dehydro-2,3-deoxyribose 5'-phosphate)-DNA + a 5'-end 5'-phospho-2'-deoxyribonucleoside-DNA + H(+)</text>
        <dbReference type="Rhea" id="RHEA:66592"/>
        <dbReference type="Rhea" id="RHEA-COMP:13180"/>
        <dbReference type="Rhea" id="RHEA-COMP:16897"/>
        <dbReference type="Rhea" id="RHEA-COMP:17067"/>
        <dbReference type="ChEBI" id="CHEBI:15378"/>
        <dbReference type="ChEBI" id="CHEBI:136412"/>
        <dbReference type="ChEBI" id="CHEBI:157695"/>
        <dbReference type="ChEBI" id="CHEBI:167181"/>
        <dbReference type="EC" id="4.2.99.18"/>
    </reaction>
</comment>
<dbReference type="Gene3D" id="1.10.1670.10">
    <property type="entry name" value="Helix-hairpin-Helix base-excision DNA repair enzymes (C-terminal)"/>
    <property type="match status" value="1"/>
</dbReference>
<comment type="similarity">
    <text evidence="2">Belongs to the type-1 OGG1 family.</text>
</comment>
<dbReference type="InterPro" id="IPR052054">
    <property type="entry name" value="Oxidative_DNA_repair_enzyme"/>
</dbReference>
<keyword evidence="4" id="KW-0227">DNA damage</keyword>
<evidence type="ECO:0000256" key="11">
    <source>
        <dbReference type="ARBA" id="ARBA00025652"/>
    </source>
</evidence>
<keyword evidence="7" id="KW-0456">Lyase</keyword>
<dbReference type="InterPro" id="IPR011257">
    <property type="entry name" value="DNA_glycosylase"/>
</dbReference>
<evidence type="ECO:0000256" key="8">
    <source>
        <dbReference type="ARBA" id="ARBA00023242"/>
    </source>
</evidence>
<keyword evidence="5" id="KW-0378">Hydrolase</keyword>
<evidence type="ECO:0000256" key="4">
    <source>
        <dbReference type="ARBA" id="ARBA00022763"/>
    </source>
</evidence>
<dbReference type="PANTHER" id="PTHR10242:SF2">
    <property type="entry name" value="N-GLYCOSYLASE_DNA LYASE"/>
    <property type="match status" value="1"/>
</dbReference>
<evidence type="ECO:0000313" key="16">
    <source>
        <dbReference type="EMBL" id="GCE98660.1"/>
    </source>
</evidence>
<name>A0A4C2E3C6_9SACH</name>
<dbReference type="SUPFAM" id="SSF48150">
    <property type="entry name" value="DNA-glycosylase"/>
    <property type="match status" value="1"/>
</dbReference>
<dbReference type="Gene3D" id="1.10.340.30">
    <property type="entry name" value="Hypothetical protein, domain 2"/>
    <property type="match status" value="1"/>
</dbReference>
<evidence type="ECO:0000256" key="9">
    <source>
        <dbReference type="ARBA" id="ARBA00023268"/>
    </source>
</evidence>
<keyword evidence="9" id="KW-0511">Multifunctional enzyme</keyword>